<dbReference type="EMBL" id="MN740208">
    <property type="protein sequence ID" value="QHT93482.1"/>
    <property type="molecule type" value="Genomic_DNA"/>
</dbReference>
<name>A0A6C0IKH7_9ZZZZ</name>
<organism evidence="1">
    <name type="scientific">viral metagenome</name>
    <dbReference type="NCBI Taxonomy" id="1070528"/>
    <lineage>
        <taxon>unclassified sequences</taxon>
        <taxon>metagenomes</taxon>
        <taxon>organismal metagenomes</taxon>
    </lineage>
</organism>
<proteinExistence type="predicted"/>
<dbReference type="InterPro" id="IPR043918">
    <property type="entry name" value="DUF5760"/>
</dbReference>
<protein>
    <submittedName>
        <fullName evidence="1">Uncharacterized protein</fullName>
    </submittedName>
</protein>
<dbReference type="AlphaFoldDB" id="A0A6C0IKH7"/>
<dbReference type="Pfam" id="PF19064">
    <property type="entry name" value="DUF5760"/>
    <property type="match status" value="1"/>
</dbReference>
<evidence type="ECO:0000313" key="1">
    <source>
        <dbReference type="EMBL" id="QHT93482.1"/>
    </source>
</evidence>
<accession>A0A6C0IKH7</accession>
<sequence>METKEQLVTSIKGWINVDNEIARLQRELKTRREQKKQLSEDLVKTMKTNNIDCFDINGGALRYKRSVTKKPLNGKTIMSLLDTYFKESNVKHEEVTKYLLDNREEKVTETLLRKLDKDKK</sequence>
<reference evidence="1" key="1">
    <citation type="journal article" date="2020" name="Nature">
        <title>Giant virus diversity and host interactions through global metagenomics.</title>
        <authorList>
            <person name="Schulz F."/>
            <person name="Roux S."/>
            <person name="Paez-Espino D."/>
            <person name="Jungbluth S."/>
            <person name="Walsh D.A."/>
            <person name="Denef V.J."/>
            <person name="McMahon K.D."/>
            <person name="Konstantinidis K.T."/>
            <person name="Eloe-Fadrosh E.A."/>
            <person name="Kyrpides N.C."/>
            <person name="Woyke T."/>
        </authorList>
    </citation>
    <scope>NUCLEOTIDE SEQUENCE</scope>
    <source>
        <strain evidence="1">GVMAG-M-3300024252-29</strain>
    </source>
</reference>